<comment type="caution">
    <text evidence="10">The sequence shown here is derived from an EMBL/GenBank/DDBJ whole genome shotgun (WGS) entry which is preliminary data.</text>
</comment>
<keyword evidence="4" id="KW-0547">Nucleotide-binding</keyword>
<dbReference type="PROSITE" id="PS50011">
    <property type="entry name" value="PROTEIN_KINASE_DOM"/>
    <property type="match status" value="1"/>
</dbReference>
<dbReference type="PANTHER" id="PTHR24343">
    <property type="entry name" value="SERINE/THREONINE KINASE"/>
    <property type="match status" value="1"/>
</dbReference>
<evidence type="ECO:0000259" key="9">
    <source>
        <dbReference type="PROSITE" id="PS50011"/>
    </source>
</evidence>
<proteinExistence type="predicted"/>
<evidence type="ECO:0000256" key="3">
    <source>
        <dbReference type="ARBA" id="ARBA00022679"/>
    </source>
</evidence>
<dbReference type="GO" id="GO:0004674">
    <property type="term" value="F:protein serine/threonine kinase activity"/>
    <property type="evidence" value="ECO:0007669"/>
    <property type="project" value="UniProtKB-KW"/>
</dbReference>
<dbReference type="SUPFAM" id="SSF56112">
    <property type="entry name" value="Protein kinase-like (PK-like)"/>
    <property type="match status" value="1"/>
</dbReference>
<keyword evidence="6" id="KW-0067">ATP-binding</keyword>
<feature type="domain" description="Protein kinase" evidence="9">
    <location>
        <begin position="1"/>
        <end position="185"/>
    </location>
</feature>
<dbReference type="GO" id="GO:0006970">
    <property type="term" value="P:response to osmotic stress"/>
    <property type="evidence" value="ECO:0007669"/>
    <property type="project" value="UniProtKB-ARBA"/>
</dbReference>
<sequence length="231" mass="25941">MDARFETLKDIASGSFGVLKLVRDKNTKELVAVKYIERGEKQICHRDLKLENLLLDRTSPTPLLKICDFGFSKSGLLHSRPKSTVGTPAYIAPEILSRKEYDGKIADVWSCGVTLYVMLAGAYPFEDPEDPKNFRKSIEMITSAQYFIPDFVYISADCRDLLSRIFVTDPVKKSNKEAEKDSPTQSIGEVMRIIEEAKVPGQRSKSSGQPAAGVWDVENQSGEFWNLPELQ</sequence>
<keyword evidence="5 10" id="KW-0418">Kinase</keyword>
<dbReference type="PROSITE" id="PS00108">
    <property type="entry name" value="PROTEIN_KINASE_ST"/>
    <property type="match status" value="1"/>
</dbReference>
<evidence type="ECO:0000256" key="1">
    <source>
        <dbReference type="ARBA" id="ARBA00012513"/>
    </source>
</evidence>
<name>A0AAD7P7F4_QUISA</name>
<evidence type="ECO:0000313" key="10">
    <source>
        <dbReference type="EMBL" id="KAJ7944669.1"/>
    </source>
</evidence>
<dbReference type="Proteomes" id="UP001163823">
    <property type="component" value="Chromosome 14"/>
</dbReference>
<comment type="catalytic activity">
    <reaction evidence="7">
        <text>L-threonyl-[protein] + ATP = O-phospho-L-threonyl-[protein] + ADP + H(+)</text>
        <dbReference type="Rhea" id="RHEA:46608"/>
        <dbReference type="Rhea" id="RHEA-COMP:11060"/>
        <dbReference type="Rhea" id="RHEA-COMP:11605"/>
        <dbReference type="ChEBI" id="CHEBI:15378"/>
        <dbReference type="ChEBI" id="CHEBI:30013"/>
        <dbReference type="ChEBI" id="CHEBI:30616"/>
        <dbReference type="ChEBI" id="CHEBI:61977"/>
        <dbReference type="ChEBI" id="CHEBI:456216"/>
        <dbReference type="EC" id="2.7.11.1"/>
    </reaction>
</comment>
<dbReference type="InterPro" id="IPR011009">
    <property type="entry name" value="Kinase-like_dom_sf"/>
</dbReference>
<organism evidence="10 11">
    <name type="scientific">Quillaja saponaria</name>
    <name type="common">Soap bark tree</name>
    <dbReference type="NCBI Taxonomy" id="32244"/>
    <lineage>
        <taxon>Eukaryota</taxon>
        <taxon>Viridiplantae</taxon>
        <taxon>Streptophyta</taxon>
        <taxon>Embryophyta</taxon>
        <taxon>Tracheophyta</taxon>
        <taxon>Spermatophyta</taxon>
        <taxon>Magnoliopsida</taxon>
        <taxon>eudicotyledons</taxon>
        <taxon>Gunneridae</taxon>
        <taxon>Pentapetalae</taxon>
        <taxon>rosids</taxon>
        <taxon>fabids</taxon>
        <taxon>Fabales</taxon>
        <taxon>Quillajaceae</taxon>
        <taxon>Quillaja</taxon>
    </lineage>
</organism>
<dbReference type="EMBL" id="JARAOO010000014">
    <property type="protein sequence ID" value="KAJ7944669.1"/>
    <property type="molecule type" value="Genomic_DNA"/>
</dbReference>
<keyword evidence="11" id="KW-1185">Reference proteome</keyword>
<dbReference type="PANTHER" id="PTHR24343:SF558">
    <property type="entry name" value="PROTEIN KINASE DOMAIN-CONTAINING PROTEIN"/>
    <property type="match status" value="1"/>
</dbReference>
<evidence type="ECO:0000256" key="7">
    <source>
        <dbReference type="ARBA" id="ARBA00047899"/>
    </source>
</evidence>
<dbReference type="GO" id="GO:0005524">
    <property type="term" value="F:ATP binding"/>
    <property type="evidence" value="ECO:0007669"/>
    <property type="project" value="UniProtKB-KW"/>
</dbReference>
<dbReference type="Pfam" id="PF00069">
    <property type="entry name" value="Pkinase"/>
    <property type="match status" value="1"/>
</dbReference>
<gene>
    <name evidence="10" type="ORF">O6P43_034024</name>
</gene>
<evidence type="ECO:0000256" key="2">
    <source>
        <dbReference type="ARBA" id="ARBA00022527"/>
    </source>
</evidence>
<dbReference type="KEGG" id="qsa:O6P43_034024"/>
<dbReference type="InterPro" id="IPR008271">
    <property type="entry name" value="Ser/Thr_kinase_AS"/>
</dbReference>
<evidence type="ECO:0000256" key="8">
    <source>
        <dbReference type="ARBA" id="ARBA00048679"/>
    </source>
</evidence>
<evidence type="ECO:0000313" key="11">
    <source>
        <dbReference type="Proteomes" id="UP001163823"/>
    </source>
</evidence>
<dbReference type="SMART" id="SM00220">
    <property type="entry name" value="S_TKc"/>
    <property type="match status" value="1"/>
</dbReference>
<keyword evidence="2 10" id="KW-0723">Serine/threonine-protein kinase</keyword>
<dbReference type="InterPro" id="IPR000719">
    <property type="entry name" value="Prot_kinase_dom"/>
</dbReference>
<dbReference type="Gene3D" id="1.10.510.10">
    <property type="entry name" value="Transferase(Phosphotransferase) domain 1"/>
    <property type="match status" value="1"/>
</dbReference>
<dbReference type="AlphaFoldDB" id="A0AAD7P7F4"/>
<evidence type="ECO:0000256" key="4">
    <source>
        <dbReference type="ARBA" id="ARBA00022741"/>
    </source>
</evidence>
<evidence type="ECO:0000256" key="6">
    <source>
        <dbReference type="ARBA" id="ARBA00022840"/>
    </source>
</evidence>
<evidence type="ECO:0000256" key="5">
    <source>
        <dbReference type="ARBA" id="ARBA00022777"/>
    </source>
</evidence>
<protein>
    <recommendedName>
        <fullName evidence="1">non-specific serine/threonine protein kinase</fullName>
        <ecNumber evidence="1">2.7.11.1</ecNumber>
    </recommendedName>
</protein>
<comment type="catalytic activity">
    <reaction evidence="8">
        <text>L-seryl-[protein] + ATP = O-phospho-L-seryl-[protein] + ADP + H(+)</text>
        <dbReference type="Rhea" id="RHEA:17989"/>
        <dbReference type="Rhea" id="RHEA-COMP:9863"/>
        <dbReference type="Rhea" id="RHEA-COMP:11604"/>
        <dbReference type="ChEBI" id="CHEBI:15378"/>
        <dbReference type="ChEBI" id="CHEBI:29999"/>
        <dbReference type="ChEBI" id="CHEBI:30616"/>
        <dbReference type="ChEBI" id="CHEBI:83421"/>
        <dbReference type="ChEBI" id="CHEBI:456216"/>
        <dbReference type="EC" id="2.7.11.1"/>
    </reaction>
</comment>
<reference evidence="10" key="1">
    <citation type="journal article" date="2023" name="Science">
        <title>Elucidation of the pathway for biosynthesis of saponin adjuvants from the soapbark tree.</title>
        <authorList>
            <person name="Reed J."/>
            <person name="Orme A."/>
            <person name="El-Demerdash A."/>
            <person name="Owen C."/>
            <person name="Martin L.B.B."/>
            <person name="Misra R.C."/>
            <person name="Kikuchi S."/>
            <person name="Rejzek M."/>
            <person name="Martin A.C."/>
            <person name="Harkess A."/>
            <person name="Leebens-Mack J."/>
            <person name="Louveau T."/>
            <person name="Stephenson M.J."/>
            <person name="Osbourn A."/>
        </authorList>
    </citation>
    <scope>NUCLEOTIDE SEQUENCE</scope>
    <source>
        <strain evidence="10">S10</strain>
    </source>
</reference>
<keyword evidence="3" id="KW-0808">Transferase</keyword>
<accession>A0AAD7P7F4</accession>
<dbReference type="EC" id="2.7.11.1" evidence="1"/>